<keyword evidence="2" id="KW-0596">Phosphopantetheine</keyword>
<dbReference type="InterPro" id="IPR009081">
    <property type="entry name" value="PP-bd_ACP"/>
</dbReference>
<dbReference type="Pfam" id="PF00698">
    <property type="entry name" value="Acyl_transf_1"/>
    <property type="match status" value="2"/>
</dbReference>
<evidence type="ECO:0000256" key="7">
    <source>
        <dbReference type="ARBA" id="ARBA00023268"/>
    </source>
</evidence>
<accession>A0A318JL29</accession>
<feature type="domain" description="PKS/mFAS DH" evidence="12">
    <location>
        <begin position="1936"/>
        <end position="2211"/>
    </location>
</feature>
<dbReference type="GO" id="GO:0006633">
    <property type="term" value="P:fatty acid biosynthetic process"/>
    <property type="evidence" value="ECO:0007669"/>
    <property type="project" value="InterPro"/>
</dbReference>
<dbReference type="Pfam" id="PF14765">
    <property type="entry name" value="PS-DH"/>
    <property type="match status" value="2"/>
</dbReference>
<dbReference type="PANTHER" id="PTHR43775">
    <property type="entry name" value="FATTY ACID SYNTHASE"/>
    <property type="match status" value="1"/>
</dbReference>
<feature type="active site" description="Proton acceptor; for dehydratase activity" evidence="9">
    <location>
        <position position="263"/>
    </location>
</feature>
<dbReference type="InterPro" id="IPR014030">
    <property type="entry name" value="Ketoacyl_synth_N"/>
</dbReference>
<dbReference type="CDD" id="cd08956">
    <property type="entry name" value="KR_3_FAS_SDR_x"/>
    <property type="match status" value="2"/>
</dbReference>
<dbReference type="SMART" id="SM01294">
    <property type="entry name" value="PKS_PP_betabranch"/>
    <property type="match status" value="2"/>
</dbReference>
<evidence type="ECO:0000259" key="11">
    <source>
        <dbReference type="PROSITE" id="PS52004"/>
    </source>
</evidence>
<evidence type="ECO:0000256" key="9">
    <source>
        <dbReference type="PROSITE-ProRule" id="PRU01363"/>
    </source>
</evidence>
<dbReference type="PROSITE" id="PS52004">
    <property type="entry name" value="KS3_2"/>
    <property type="match status" value="1"/>
</dbReference>
<dbReference type="Gene3D" id="3.40.50.720">
    <property type="entry name" value="NAD(P)-binding Rossmann-like Domain"/>
    <property type="match status" value="2"/>
</dbReference>
<feature type="region of interest" description="C-terminal hotdog fold" evidence="9">
    <location>
        <begin position="367"/>
        <end position="502"/>
    </location>
</feature>
<name>A0A318JL29_9NOCA</name>
<dbReference type="SUPFAM" id="SSF51735">
    <property type="entry name" value="NAD(P)-binding Rossmann-fold domains"/>
    <property type="match status" value="4"/>
</dbReference>
<evidence type="ECO:0000256" key="5">
    <source>
        <dbReference type="ARBA" id="ARBA00022832"/>
    </source>
</evidence>
<dbReference type="InterPro" id="IPR016039">
    <property type="entry name" value="Thiolase-like"/>
</dbReference>
<comment type="caution">
    <text evidence="13">The sequence shown here is derived from an EMBL/GenBank/DDBJ whole genome shotgun (WGS) entry which is preliminary data.</text>
</comment>
<dbReference type="Pfam" id="PF16197">
    <property type="entry name" value="KAsynt_C_assoc"/>
    <property type="match status" value="1"/>
</dbReference>
<dbReference type="Gene3D" id="3.40.47.10">
    <property type="match status" value="1"/>
</dbReference>
<dbReference type="CDD" id="cd00833">
    <property type="entry name" value="PKS"/>
    <property type="match status" value="1"/>
</dbReference>
<keyword evidence="4 13" id="KW-0808">Transferase</keyword>
<dbReference type="GO" id="GO:0004315">
    <property type="term" value="F:3-oxoacyl-[acyl-carrier-protein] synthase activity"/>
    <property type="evidence" value="ECO:0007669"/>
    <property type="project" value="InterPro"/>
</dbReference>
<dbReference type="SUPFAM" id="SSF52151">
    <property type="entry name" value="FabD/lysophospholipase-like"/>
    <property type="match status" value="2"/>
</dbReference>
<evidence type="ECO:0000259" key="10">
    <source>
        <dbReference type="PROSITE" id="PS50075"/>
    </source>
</evidence>
<dbReference type="GO" id="GO:0004312">
    <property type="term" value="F:fatty acid synthase activity"/>
    <property type="evidence" value="ECO:0007669"/>
    <property type="project" value="TreeGrafter"/>
</dbReference>
<evidence type="ECO:0000313" key="13">
    <source>
        <dbReference type="EMBL" id="PXX52205.1"/>
    </source>
</evidence>
<dbReference type="SMART" id="SM00825">
    <property type="entry name" value="PKS_KS"/>
    <property type="match status" value="1"/>
</dbReference>
<dbReference type="SUPFAM" id="SSF55048">
    <property type="entry name" value="Probable ACP-binding domain of malonyl-CoA ACP transacylase"/>
    <property type="match status" value="1"/>
</dbReference>
<evidence type="ECO:0000256" key="3">
    <source>
        <dbReference type="ARBA" id="ARBA00022553"/>
    </source>
</evidence>
<dbReference type="InterPro" id="IPR055123">
    <property type="entry name" value="SpnB-like_Rossmann"/>
</dbReference>
<organism evidence="13 14">
    <name type="scientific">Nocardia tenerifensis</name>
    <dbReference type="NCBI Taxonomy" id="228006"/>
    <lineage>
        <taxon>Bacteria</taxon>
        <taxon>Bacillati</taxon>
        <taxon>Actinomycetota</taxon>
        <taxon>Actinomycetes</taxon>
        <taxon>Mycobacteriales</taxon>
        <taxon>Nocardiaceae</taxon>
        <taxon>Nocardia</taxon>
    </lineage>
</organism>
<dbReference type="OrthoDB" id="9778690at2"/>
<evidence type="ECO:0000256" key="1">
    <source>
        <dbReference type="ARBA" id="ARBA00005189"/>
    </source>
</evidence>
<feature type="region of interest" description="N-terminal hotdog fold" evidence="9">
    <location>
        <begin position="1936"/>
        <end position="2059"/>
    </location>
</feature>
<comment type="pathway">
    <text evidence="1">Lipid metabolism.</text>
</comment>
<dbReference type="InterPro" id="IPR032821">
    <property type="entry name" value="PKS_assoc"/>
</dbReference>
<dbReference type="PROSITE" id="PS52019">
    <property type="entry name" value="PKS_MFAS_DH"/>
    <property type="match status" value="2"/>
</dbReference>
<dbReference type="InterPro" id="IPR036736">
    <property type="entry name" value="ACP-like_sf"/>
</dbReference>
<evidence type="ECO:0000256" key="8">
    <source>
        <dbReference type="ARBA" id="ARBA00023315"/>
    </source>
</evidence>
<dbReference type="InterPro" id="IPR036291">
    <property type="entry name" value="NAD(P)-bd_dom_sf"/>
</dbReference>
<dbReference type="InterPro" id="IPR049551">
    <property type="entry name" value="PKS_DH_C"/>
</dbReference>
<keyword evidence="14" id="KW-1185">Reference proteome</keyword>
<dbReference type="Proteomes" id="UP000247569">
    <property type="component" value="Unassembled WGS sequence"/>
</dbReference>
<dbReference type="PANTHER" id="PTHR43775:SF51">
    <property type="entry name" value="INACTIVE PHENOLPHTHIOCEROL SYNTHESIS POLYKETIDE SYNTHASE TYPE I PKS1-RELATED"/>
    <property type="match status" value="1"/>
</dbReference>
<reference evidence="13 14" key="1">
    <citation type="submission" date="2018-05" db="EMBL/GenBank/DDBJ databases">
        <title>Genomic Encyclopedia of Type Strains, Phase IV (KMG-IV): sequencing the most valuable type-strain genomes for metagenomic binning, comparative biology and taxonomic classification.</title>
        <authorList>
            <person name="Goeker M."/>
        </authorList>
    </citation>
    <scope>NUCLEOTIDE SEQUENCE [LARGE SCALE GENOMIC DNA]</scope>
    <source>
        <strain evidence="13 14">DSM 44704</strain>
    </source>
</reference>
<dbReference type="SUPFAM" id="SSF53901">
    <property type="entry name" value="Thiolase-like"/>
    <property type="match status" value="1"/>
</dbReference>
<keyword evidence="3" id="KW-0597">Phosphoprotein</keyword>
<gene>
    <name evidence="13" type="ORF">DFR70_1351</name>
</gene>
<dbReference type="Gene3D" id="3.40.366.10">
    <property type="entry name" value="Malonyl-Coenzyme A Acyl Carrier Protein, domain 2"/>
    <property type="match status" value="2"/>
</dbReference>
<feature type="active site" description="Proton donor; for dehydratase activity" evidence="9">
    <location>
        <position position="428"/>
    </location>
</feature>
<dbReference type="InterPro" id="IPR014031">
    <property type="entry name" value="Ketoacyl_synth_C"/>
</dbReference>
<feature type="domain" description="Carrier" evidence="10">
    <location>
        <begin position="974"/>
        <end position="1049"/>
    </location>
</feature>
<dbReference type="InterPro" id="IPR014043">
    <property type="entry name" value="Acyl_transferase_dom"/>
</dbReference>
<evidence type="ECO:0000256" key="6">
    <source>
        <dbReference type="ARBA" id="ARBA00023098"/>
    </source>
</evidence>
<evidence type="ECO:0000313" key="14">
    <source>
        <dbReference type="Proteomes" id="UP000247569"/>
    </source>
</evidence>
<keyword evidence="6" id="KW-0443">Lipid metabolism</keyword>
<dbReference type="PROSITE" id="PS00606">
    <property type="entry name" value="KS3_1"/>
    <property type="match status" value="1"/>
</dbReference>
<dbReference type="InterPro" id="IPR042104">
    <property type="entry name" value="PKS_dehydratase_sf"/>
</dbReference>
<keyword evidence="5" id="KW-0276">Fatty acid metabolism</keyword>
<protein>
    <submittedName>
        <fullName evidence="13">Acyl transferase domain-containing protein</fullName>
    </submittedName>
</protein>
<dbReference type="PROSITE" id="PS50075">
    <property type="entry name" value="CARRIER"/>
    <property type="match status" value="2"/>
</dbReference>
<dbReference type="InterPro" id="IPR049552">
    <property type="entry name" value="PKS_DH_N"/>
</dbReference>
<feature type="active site" description="Proton acceptor; for dehydratase activity" evidence="9">
    <location>
        <position position="1968"/>
    </location>
</feature>
<dbReference type="Gene3D" id="3.30.70.3290">
    <property type="match status" value="1"/>
</dbReference>
<dbReference type="InterPro" id="IPR020806">
    <property type="entry name" value="PKS_PP-bd"/>
</dbReference>
<dbReference type="Gene3D" id="1.10.1200.10">
    <property type="entry name" value="ACP-like"/>
    <property type="match status" value="2"/>
</dbReference>
<dbReference type="SUPFAM" id="SSF47336">
    <property type="entry name" value="ACP-like"/>
    <property type="match status" value="2"/>
</dbReference>
<evidence type="ECO:0000256" key="4">
    <source>
        <dbReference type="ARBA" id="ARBA00022679"/>
    </source>
</evidence>
<dbReference type="SMART" id="SM00826">
    <property type="entry name" value="PKS_DH"/>
    <property type="match status" value="2"/>
</dbReference>
<dbReference type="EMBL" id="QJKF01000035">
    <property type="protein sequence ID" value="PXX52205.1"/>
    <property type="molecule type" value="Genomic_DNA"/>
</dbReference>
<dbReference type="Pfam" id="PF00109">
    <property type="entry name" value="ketoacyl-synt"/>
    <property type="match status" value="1"/>
</dbReference>
<feature type="domain" description="Ketosynthase family 3 (KS3)" evidence="11">
    <location>
        <begin position="1067"/>
        <end position="1491"/>
    </location>
</feature>
<evidence type="ECO:0000259" key="12">
    <source>
        <dbReference type="PROSITE" id="PS52019"/>
    </source>
</evidence>
<dbReference type="GO" id="GO:0031177">
    <property type="term" value="F:phosphopantetheine binding"/>
    <property type="evidence" value="ECO:0007669"/>
    <property type="project" value="InterPro"/>
</dbReference>
<feature type="domain" description="Carrier" evidence="10">
    <location>
        <begin position="2638"/>
        <end position="2713"/>
    </location>
</feature>
<dbReference type="FunFam" id="3.40.47.10:FF:000019">
    <property type="entry name" value="Polyketide synthase type I"/>
    <property type="match status" value="1"/>
</dbReference>
<dbReference type="InterPro" id="IPR013968">
    <property type="entry name" value="PKS_KR"/>
</dbReference>
<dbReference type="Pfam" id="PF00550">
    <property type="entry name" value="PP-binding"/>
    <property type="match status" value="2"/>
</dbReference>
<dbReference type="InterPro" id="IPR018201">
    <property type="entry name" value="Ketoacyl_synth_AS"/>
</dbReference>
<dbReference type="InterPro" id="IPR049900">
    <property type="entry name" value="PKS_mFAS_DH"/>
</dbReference>
<keyword evidence="7" id="KW-0511">Multifunctional enzyme</keyword>
<dbReference type="InterPro" id="IPR016036">
    <property type="entry name" value="Malonyl_transacylase_ACP-bd"/>
</dbReference>
<feature type="non-terminal residue" evidence="13">
    <location>
        <position position="1"/>
    </location>
</feature>
<dbReference type="InterPro" id="IPR006162">
    <property type="entry name" value="Ppantetheine_attach_site"/>
</dbReference>
<dbReference type="InterPro" id="IPR016035">
    <property type="entry name" value="Acyl_Trfase/lysoPLipase"/>
</dbReference>
<dbReference type="InterPro" id="IPR057326">
    <property type="entry name" value="KR_dom"/>
</dbReference>
<dbReference type="InterPro" id="IPR050091">
    <property type="entry name" value="PKS_NRPS_Biosynth_Enz"/>
</dbReference>
<proteinExistence type="predicted"/>
<dbReference type="InterPro" id="IPR001227">
    <property type="entry name" value="Ac_transferase_dom_sf"/>
</dbReference>
<keyword evidence="8" id="KW-0012">Acyltransferase</keyword>
<feature type="region of interest" description="C-terminal hotdog fold" evidence="9">
    <location>
        <begin position="2072"/>
        <end position="2211"/>
    </location>
</feature>
<dbReference type="Gene3D" id="3.10.129.110">
    <property type="entry name" value="Polyketide synthase dehydratase"/>
    <property type="match status" value="2"/>
</dbReference>
<dbReference type="FunFam" id="1.10.1200.10:FF:000007">
    <property type="entry name" value="Probable polyketide synthase pks17"/>
    <property type="match status" value="2"/>
</dbReference>
<dbReference type="SMART" id="SM00822">
    <property type="entry name" value="PKS_KR"/>
    <property type="match status" value="2"/>
</dbReference>
<dbReference type="SMART" id="SM00827">
    <property type="entry name" value="PKS_AT"/>
    <property type="match status" value="2"/>
</dbReference>
<feature type="domain" description="PKS/mFAS DH" evidence="12">
    <location>
        <begin position="231"/>
        <end position="502"/>
    </location>
</feature>
<feature type="region of interest" description="N-terminal hotdog fold" evidence="9">
    <location>
        <begin position="231"/>
        <end position="355"/>
    </location>
</feature>
<dbReference type="Pfam" id="PF08659">
    <property type="entry name" value="KR"/>
    <property type="match status" value="2"/>
</dbReference>
<sequence length="2791" mass="297583">ATIALPPNQLHTHLTQHPHTNIAAINGPTSTVVAGQRQSLERLLTTLERDGIRVRRIQVDYASHTPDVEIIRAELATALAPVAPRPGRIAFYSTVTGTRLDGTELTADYWYRNLRQPVLFHPTVQALVADGHTTFIEPSPHPALIAPIQESAGAVVGIGTLRRDDGTLARLLTAAAQAWTTGIAIDWTALLPAARRIPLPTYPFQRTRYWLDAPATVGADVATAGQRALTHPLLAARIDQPDGSEVLLTGRIGVDTQPWLTEHAVAGVPLLPGSAMLEVAVRAGDEVGCDLVAELTLIAPLPIPERGGVQLRVRLRPDGSGRHTMTVHARAEDALESDPWTLHAGAVLARRHAPATTASGAWPPDGAVRVPIDSGYERFARHGYRYGPAFRGLRSVWRTATDMFAEIALPEQHRTAAAEFALHPALLDAATQTVLLTDDTPSVLPFEWRNFAVYATGATAARVRLHRVGPTEVRLLITDTAGRPIAEAEALILRAVELAEISRLHSGRGDSLLRVEWREFTPAAVVPADLVSHVDVVDAADLTELAADYDRDDGELPSLVFARLDLRADESARPSAAIAHREAVHALELLQTWLAEPLFGESQLVLVTEHAVRALPDDPAGTRHAAVWGMVRTAQTEHPDRFVLADVDGTEDSAQMLAFAAISGEPQLAVRHGKPLLPRLVREIPVEPTEQAPDRDGTVLITGGTGTLGRLLARHLVTQHGVRRLLLVSRQGHAAPGGAELLTELRAVGANAEIVGCDVADRRALRAVFEDAAATHPVTAVIHAAGVLADGVVEALTPARLYEVLRPKVDAAVNLHELTNDYDVRRFVLFSSAAGIFGSAGQAGYAAANAFLDALADYRRRLGAPAVSLAWGLWAERSALTGELSDTDLRRLADLGVGAMSTESALALFDTAWRGAAEATLVPLRLDTAALADSARPIPPLLRELVRVPVRRAVVRPEPAVHPLADLPADRRAGVLLDLVRSRAAAALGHASAENVPAARAFRDLGFDSLAGIDLRNRLNAATGLRLPATVVFDHPTPSALAAHLEGALYGHREETPTVVATERAGEDPVVIVAMSCRFPGGSDSPEAFWQFISEAGDAVAAMPSDRGWDPEAMYDATGARPGSVTATEGAFLYDAAEFDPDFFGISPREAMAMDPQQRLLLETSWEAFERAGIDPLSLRGSRTGVFAGVMYHDYGARLTEVPAEVEGYLINGSAGSIASGRIAYTLGLEGPAVTVDTACSSSLVALHLAAQALRTGECTMALAGGVTVMATPAPFVEFSRQRGLAADGRCKPFADAADGTGWGEGAGILLLERLSDARRNGHPVLAVVRGSAVNQDGASNGLTAPNGPAQQRVIRQALTNAGLQPHDIDAVEAHGTGTKLGDPIEAQALLATYGQHRQQPLWLGSIKSNIGHTQAAAGIAGIIKMIKAIQHGTLPRTLHIDKPTSHVDWSTGAVQLLTEQQPWPEHNRPRRAAVSSFGISGTNAHIILEEAPTDDAESVPVRRDITAVPWVLSARDEPALRAQATRLAARLTDDDSVLDVAYSLATRTAFAQRAVIVGGDLDERRHALSAFAAGEPPVGVHVGRAAETALAVVFSGQGSQRLGMGRELYDTYPTYADAFDTTCTQLDLHLPQPLHDIIFGTDQHLLDQTQYTQPALFAVQVALYRLWESWGITPTAVTGHSIGEITAAHIAGALTLPDAATLITARARLMQSLPPRGAMLAINTTEHDILPLLTEHEHTIAIAAINSPNSLVLSGDKQTLQTIAEQLPGHRTTWLRVSHAFHSPLIEPIHDQFHTILNTLHYQPPTIPLISTLTGQPTDHTNPQHWINHARNTVRFTDAITTLNDGHTTFLEIGPGSTLIPHLPTNAITTLRHDRPETETITTALGRLIAQGVNPDWSAYFADTGATRIPLPTYPFQHTRYWPTTTARSQRAAGHPLPATIVELAHSDAMLLTARLSASEQPWLGDHTVAGAVVFPGTAFVELVLRAAQAAQLTGFEELTLENPLVLPDNGAIELQIAVAERDGDGRRAVTVHSRLDGSADAWQPHASGVLGVADAAEPAWTFDSWPPAGAVELPITEVYAEFASAGMDYGPFFQGLRRVWRVGEEVAVEVALPPGADHRAADFVLHPALLDSVLHGVGVGRMFGEDGQARLPFSWSGVTRYASGATELRAQLSPKGEDAVALRVADAAGRPVAAVDRLTMRKFAADQPANTSTALYVPDWLPRQLPDSATTYTVLGDEHGDEHGTHVLLLAPGDDRTDPEYALDATAEVLHMIRSHADDRTLVIVTVGAVAIDNTPAPAGAAIWGLVRSAQAESAGRPVLVDIDDDERSWHALPFALSCDEPQFALRGGELFVPRLIPAPSPGAAIPDWSSSTVLITGAAGALGTLVAHHLVHAHGARDLVLLSRTGDAPEPGNAAVTQIACDLTDPGQIADALADLPRDRPLAVVHCAGTLDDATIAQQTPERLRNVFAAKATAAWHLHELARHHTLTIFLHFSSAAATLGAPGQANYAAANAYLDALAHHRSTHTTSIGWGLWHTGMASTLNDAERRRLASSGLVPIEDADGLALFDAASAVGAPVVVPLPLNRAMLRRHAVDNPLSPVLRDLAPRPARVAQTAATPQLSAETLRALPPHEQHERLGKLIRSRIAAVLGHGSDEAISMDQPFTEFGFDSMMAVELRGALDAATGLALPATVIFDHPTPAALHAHLHTTLVAGATPAPDALFAEIDRLESDLSGLAPQHAARMRQRLRSLLSTLEHTDNGNDEDRGAALANADLEEVFGIIDGELGLS</sequence>
<dbReference type="InterPro" id="IPR020807">
    <property type="entry name" value="PKS_DH"/>
</dbReference>
<dbReference type="Pfam" id="PF02801">
    <property type="entry name" value="Ketoacyl-synt_C"/>
    <property type="match status" value="1"/>
</dbReference>
<feature type="active site" description="Proton donor; for dehydratase activity" evidence="9">
    <location>
        <position position="2133"/>
    </location>
</feature>
<evidence type="ECO:0000256" key="2">
    <source>
        <dbReference type="ARBA" id="ARBA00022450"/>
    </source>
</evidence>
<dbReference type="SMART" id="SM00823">
    <property type="entry name" value="PKS_PP"/>
    <property type="match status" value="2"/>
</dbReference>
<dbReference type="Pfam" id="PF21089">
    <property type="entry name" value="PKS_DH_N"/>
    <property type="match status" value="2"/>
</dbReference>
<dbReference type="PROSITE" id="PS00012">
    <property type="entry name" value="PHOSPHOPANTETHEINE"/>
    <property type="match status" value="2"/>
</dbReference>
<dbReference type="Pfam" id="PF22953">
    <property type="entry name" value="SpnB_Rossmann"/>
    <property type="match status" value="2"/>
</dbReference>
<dbReference type="InterPro" id="IPR020841">
    <property type="entry name" value="PKS_Beta-ketoAc_synthase_dom"/>
</dbReference>